<name>A0A1I8NHD4_MUSDO</name>
<feature type="transmembrane region" description="Helical" evidence="1">
    <location>
        <begin position="6"/>
        <end position="27"/>
    </location>
</feature>
<reference evidence="2" key="1">
    <citation type="submission" date="2020-05" db="UniProtKB">
        <authorList>
            <consortium name="EnsemblMetazoa"/>
        </authorList>
    </citation>
    <scope>IDENTIFICATION</scope>
    <source>
        <strain evidence="2">Aabys</strain>
    </source>
</reference>
<dbReference type="AlphaFoldDB" id="A0A1I8NHD4"/>
<protein>
    <submittedName>
        <fullName evidence="2">Uncharacterized protein</fullName>
    </submittedName>
</protein>
<dbReference type="eggNOG" id="ENOG502S7HI">
    <property type="taxonomic scope" value="Eukaryota"/>
</dbReference>
<dbReference type="VEuPathDB" id="VectorBase:MDOMA2_002771"/>
<evidence type="ECO:0000256" key="1">
    <source>
        <dbReference type="SAM" id="Phobius"/>
    </source>
</evidence>
<organism evidence="2">
    <name type="scientific">Musca domestica</name>
    <name type="common">House fly</name>
    <dbReference type="NCBI Taxonomy" id="7370"/>
    <lineage>
        <taxon>Eukaryota</taxon>
        <taxon>Metazoa</taxon>
        <taxon>Ecdysozoa</taxon>
        <taxon>Arthropoda</taxon>
        <taxon>Hexapoda</taxon>
        <taxon>Insecta</taxon>
        <taxon>Pterygota</taxon>
        <taxon>Neoptera</taxon>
        <taxon>Endopterygota</taxon>
        <taxon>Diptera</taxon>
        <taxon>Brachycera</taxon>
        <taxon>Muscomorpha</taxon>
        <taxon>Muscoidea</taxon>
        <taxon>Muscidae</taxon>
        <taxon>Musca</taxon>
    </lineage>
</organism>
<dbReference type="VEuPathDB" id="VectorBase:MDOA015158"/>
<keyword evidence="1" id="KW-1133">Transmembrane helix</keyword>
<proteinExistence type="predicted"/>
<dbReference type="EnsemblMetazoa" id="MDOA015158-RA">
    <property type="protein sequence ID" value="MDOA015158-PA"/>
    <property type="gene ID" value="MDOA015158"/>
</dbReference>
<sequence length="277" mass="31271">MQTDMLAYYFTTFIVSAVMVCQTCAFVTKPMAGHAPVGGSTASGSHATASGSALKDTADIYALARAQFMDSVPSGKVSFKPHDLDEMQERAVYDPGDVLLRALNADIAANGHELGTQPMEPDYADTVYNELEYASKYDMMQKLQQDIQEEQDIVSKSAVLMKLLEDPTIETLPIVYVEEDGSLDDNNNDNSLDYQTNTNGMTKRSRYYRRYPWKRHNRNRSTYEPELRYACTPTKEDVFKLLVNLHENRNGKNGKTINFCNRKRPAKAIFTNIRFLG</sequence>
<dbReference type="OrthoDB" id="8192724at2759"/>
<keyword evidence="1" id="KW-0472">Membrane</keyword>
<gene>
    <name evidence="2" type="primary">101893161</name>
</gene>
<keyword evidence="1" id="KW-0812">Transmembrane</keyword>
<accession>A0A1I8NHD4</accession>
<evidence type="ECO:0000313" key="2">
    <source>
        <dbReference type="EnsemblMetazoa" id="MDOA015158-PA"/>
    </source>
</evidence>